<evidence type="ECO:0000256" key="6">
    <source>
        <dbReference type="ARBA" id="ARBA00033409"/>
    </source>
</evidence>
<dbReference type="PANTHER" id="PTHR33991">
    <property type="entry name" value="DNA REPAIR PROTEIN RECO"/>
    <property type="match status" value="1"/>
</dbReference>
<proteinExistence type="inferred from homology"/>
<gene>
    <name evidence="7 9" type="primary">recO</name>
    <name evidence="9" type="ORF">DI598_17890</name>
</gene>
<dbReference type="AlphaFoldDB" id="A0A2W5ECG4"/>
<dbReference type="Gene3D" id="2.40.50.140">
    <property type="entry name" value="Nucleic acid-binding proteins"/>
    <property type="match status" value="1"/>
</dbReference>
<dbReference type="InterPro" id="IPR003717">
    <property type="entry name" value="RecO"/>
</dbReference>
<evidence type="ECO:0000256" key="4">
    <source>
        <dbReference type="ARBA" id="ARBA00023172"/>
    </source>
</evidence>
<dbReference type="HAMAP" id="MF_00201">
    <property type="entry name" value="RecO"/>
    <property type="match status" value="1"/>
</dbReference>
<organism evidence="9 10">
    <name type="scientific">Pseudopedobacter saltans</name>
    <dbReference type="NCBI Taxonomy" id="151895"/>
    <lineage>
        <taxon>Bacteria</taxon>
        <taxon>Pseudomonadati</taxon>
        <taxon>Bacteroidota</taxon>
        <taxon>Sphingobacteriia</taxon>
        <taxon>Sphingobacteriales</taxon>
        <taxon>Sphingobacteriaceae</taxon>
        <taxon>Pseudopedobacter</taxon>
    </lineage>
</organism>
<protein>
    <recommendedName>
        <fullName evidence="2 7">DNA repair protein RecO</fullName>
    </recommendedName>
    <alternativeName>
        <fullName evidence="6 7">Recombination protein O</fullName>
    </alternativeName>
</protein>
<feature type="domain" description="DNA replication/recombination mediator RecO N-terminal" evidence="8">
    <location>
        <begin position="1"/>
        <end position="81"/>
    </location>
</feature>
<keyword evidence="4 7" id="KW-0233">DNA recombination</keyword>
<evidence type="ECO:0000256" key="2">
    <source>
        <dbReference type="ARBA" id="ARBA00021310"/>
    </source>
</evidence>
<dbReference type="PANTHER" id="PTHR33991:SF1">
    <property type="entry name" value="DNA REPAIR PROTEIN RECO"/>
    <property type="match status" value="1"/>
</dbReference>
<comment type="function">
    <text evidence="7">Involved in DNA repair and RecF pathway recombination.</text>
</comment>
<evidence type="ECO:0000313" key="9">
    <source>
        <dbReference type="EMBL" id="PZP41721.1"/>
    </source>
</evidence>
<dbReference type="Pfam" id="PF02565">
    <property type="entry name" value="RecO_C"/>
    <property type="match status" value="1"/>
</dbReference>
<evidence type="ECO:0000256" key="1">
    <source>
        <dbReference type="ARBA" id="ARBA00007452"/>
    </source>
</evidence>
<name>A0A2W5ECG4_9SPHI</name>
<dbReference type="InterPro" id="IPR042242">
    <property type="entry name" value="RecO_C"/>
</dbReference>
<keyword evidence="3 7" id="KW-0227">DNA damage</keyword>
<keyword evidence="5 7" id="KW-0234">DNA repair</keyword>
<dbReference type="EMBL" id="QFOI01000492">
    <property type="protein sequence ID" value="PZP41721.1"/>
    <property type="molecule type" value="Genomic_DNA"/>
</dbReference>
<dbReference type="InterPro" id="IPR012340">
    <property type="entry name" value="NA-bd_OB-fold"/>
</dbReference>
<evidence type="ECO:0000256" key="3">
    <source>
        <dbReference type="ARBA" id="ARBA00022763"/>
    </source>
</evidence>
<dbReference type="NCBIfam" id="TIGR00613">
    <property type="entry name" value="reco"/>
    <property type="match status" value="1"/>
</dbReference>
<dbReference type="InterPro" id="IPR037278">
    <property type="entry name" value="ARFGAP/RecO"/>
</dbReference>
<evidence type="ECO:0000256" key="5">
    <source>
        <dbReference type="ARBA" id="ARBA00023204"/>
    </source>
</evidence>
<dbReference type="SUPFAM" id="SSF57863">
    <property type="entry name" value="ArfGap/RecO-like zinc finger"/>
    <property type="match status" value="1"/>
</dbReference>
<comment type="caution">
    <text evidence="9">The sequence shown here is derived from an EMBL/GenBank/DDBJ whole genome shotgun (WGS) entry which is preliminary data.</text>
</comment>
<dbReference type="GO" id="GO:0006302">
    <property type="term" value="P:double-strand break repair"/>
    <property type="evidence" value="ECO:0007669"/>
    <property type="project" value="TreeGrafter"/>
</dbReference>
<evidence type="ECO:0000313" key="10">
    <source>
        <dbReference type="Proteomes" id="UP000249645"/>
    </source>
</evidence>
<dbReference type="SUPFAM" id="SSF50249">
    <property type="entry name" value="Nucleic acid-binding proteins"/>
    <property type="match status" value="1"/>
</dbReference>
<dbReference type="Gene3D" id="1.20.1440.120">
    <property type="entry name" value="Recombination protein O, C-terminal domain"/>
    <property type="match status" value="1"/>
</dbReference>
<dbReference type="Pfam" id="PF11967">
    <property type="entry name" value="RecO_N"/>
    <property type="match status" value="1"/>
</dbReference>
<accession>A0A2W5ECG4</accession>
<dbReference type="InterPro" id="IPR022572">
    <property type="entry name" value="DNA_rep/recomb_RecO_N"/>
</dbReference>
<dbReference type="Proteomes" id="UP000249645">
    <property type="component" value="Unassembled WGS sequence"/>
</dbReference>
<reference evidence="9 10" key="1">
    <citation type="submission" date="2017-11" db="EMBL/GenBank/DDBJ databases">
        <title>Infants hospitalized years apart are colonized by the same room-sourced microbial strains.</title>
        <authorList>
            <person name="Brooks B."/>
            <person name="Olm M.R."/>
            <person name="Firek B.A."/>
            <person name="Baker R."/>
            <person name="Thomas B.C."/>
            <person name="Morowitz M.J."/>
            <person name="Banfield J.F."/>
        </authorList>
    </citation>
    <scope>NUCLEOTIDE SEQUENCE [LARGE SCALE GENOMIC DNA]</scope>
    <source>
        <strain evidence="9">S2_009_000_R2_76</strain>
    </source>
</reference>
<dbReference type="GO" id="GO:0043590">
    <property type="term" value="C:bacterial nucleoid"/>
    <property type="evidence" value="ECO:0007669"/>
    <property type="project" value="TreeGrafter"/>
</dbReference>
<evidence type="ECO:0000259" key="8">
    <source>
        <dbReference type="Pfam" id="PF11967"/>
    </source>
</evidence>
<dbReference type="GO" id="GO:0006310">
    <property type="term" value="P:DNA recombination"/>
    <property type="evidence" value="ECO:0007669"/>
    <property type="project" value="UniProtKB-UniRule"/>
</dbReference>
<comment type="similarity">
    <text evidence="1 7">Belongs to the RecO family.</text>
</comment>
<evidence type="ECO:0000256" key="7">
    <source>
        <dbReference type="HAMAP-Rule" id="MF_00201"/>
    </source>
</evidence>
<sequence length="243" mass="28225">MLHKTKGIVLSTLKYGETSIITHIYTELFGMQHYLVKGVRKESKRRSAQIQYFQPGAILDLEVYQNSLKELQYIKEYQWHSVYANMYSEVIRHTIATYCAELADKLIKEPEADPDFFEEMESVFLLLDRLPSVEVSNIPVYFTLKILGKIGFSLSGKYDVTNFNVLDFEKGCFSSQVPLHPLYLKGTHAKFVHDILYCEDWTNISFNGDGRTYISRSLQNYLKIHIENFKTLNSLTVLETIFC</sequence>